<dbReference type="InterPro" id="IPR023393">
    <property type="entry name" value="START-like_dom_sf"/>
</dbReference>
<evidence type="ECO:0000313" key="3">
    <source>
        <dbReference type="EMBL" id="BBZ34329.1"/>
    </source>
</evidence>
<organism evidence="3 4">
    <name type="scientific">Mycolicibacterium confluentis</name>
    <dbReference type="NCBI Taxonomy" id="28047"/>
    <lineage>
        <taxon>Bacteria</taxon>
        <taxon>Bacillati</taxon>
        <taxon>Actinomycetota</taxon>
        <taxon>Actinomycetes</taxon>
        <taxon>Mycobacteriales</taxon>
        <taxon>Mycobacteriaceae</taxon>
        <taxon>Mycolicibacterium</taxon>
    </lineage>
</organism>
<evidence type="ECO:0000256" key="1">
    <source>
        <dbReference type="ARBA" id="ARBA00006817"/>
    </source>
</evidence>
<gene>
    <name evidence="3" type="ORF">MCNF_29340</name>
</gene>
<evidence type="ECO:0000313" key="4">
    <source>
        <dbReference type="Proteomes" id="UP000466931"/>
    </source>
</evidence>
<dbReference type="Pfam" id="PF08327">
    <property type="entry name" value="AHSA1"/>
    <property type="match status" value="1"/>
</dbReference>
<dbReference type="SUPFAM" id="SSF55961">
    <property type="entry name" value="Bet v1-like"/>
    <property type="match status" value="1"/>
</dbReference>
<proteinExistence type="inferred from homology"/>
<evidence type="ECO:0000259" key="2">
    <source>
        <dbReference type="Pfam" id="PF08327"/>
    </source>
</evidence>
<dbReference type="CDD" id="cd07814">
    <property type="entry name" value="SRPBCC_CalC_Aha1-like"/>
    <property type="match status" value="1"/>
</dbReference>
<reference evidence="3" key="2">
    <citation type="submission" date="2020-02" db="EMBL/GenBank/DDBJ databases">
        <authorList>
            <person name="Matsumoto Y."/>
            <person name="Motooka D."/>
            <person name="Nakamura S."/>
        </authorList>
    </citation>
    <scope>NUCLEOTIDE SEQUENCE</scope>
    <source>
        <strain evidence="3">JCM 13671</strain>
    </source>
</reference>
<dbReference type="OrthoDB" id="9805228at2"/>
<dbReference type="Proteomes" id="UP000466931">
    <property type="component" value="Chromosome"/>
</dbReference>
<dbReference type="InterPro" id="IPR013538">
    <property type="entry name" value="ASHA1/2-like_C"/>
</dbReference>
<dbReference type="AlphaFoldDB" id="A0A7I7XYF2"/>
<feature type="domain" description="Activator of Hsp90 ATPase homologue 1/2-like C-terminal" evidence="2">
    <location>
        <begin position="15"/>
        <end position="142"/>
    </location>
</feature>
<dbReference type="RefSeq" id="WP_085151600.1">
    <property type="nucleotide sequence ID" value="NZ_AP022612.1"/>
</dbReference>
<reference evidence="3" key="1">
    <citation type="journal article" date="2019" name="Emerg. Microbes Infect.">
        <title>Comprehensive subspecies identification of 175 nontuberculous mycobacteria species based on 7547 genomic profiles.</title>
        <authorList>
            <person name="Matsumoto Y."/>
            <person name="Kinjo T."/>
            <person name="Motooka D."/>
            <person name="Nabeya D."/>
            <person name="Jung N."/>
            <person name="Uechi K."/>
            <person name="Horii T."/>
            <person name="Iida T."/>
            <person name="Fujita J."/>
            <person name="Nakamura S."/>
        </authorList>
    </citation>
    <scope>NUCLEOTIDE SEQUENCE [LARGE SCALE GENOMIC DNA]</scope>
    <source>
        <strain evidence="3">JCM 13671</strain>
    </source>
</reference>
<accession>A0A7I7XYF2</accession>
<dbReference type="EMBL" id="AP022612">
    <property type="protein sequence ID" value="BBZ34329.1"/>
    <property type="molecule type" value="Genomic_DNA"/>
</dbReference>
<protein>
    <recommendedName>
        <fullName evidence="2">Activator of Hsp90 ATPase homologue 1/2-like C-terminal domain-containing protein</fullName>
    </recommendedName>
</protein>
<dbReference type="Gene3D" id="3.30.530.20">
    <property type="match status" value="1"/>
</dbReference>
<keyword evidence="4" id="KW-1185">Reference proteome</keyword>
<comment type="similarity">
    <text evidence="1">Belongs to the AHA1 family.</text>
</comment>
<sequence length="143" mass="15984">MTDAATVRVRRVMPAEPEVVFDQWLDPESLADWMCPRPVFCVAVAVEPRVGGGVRFDLDDSGKSVLIVGQFLAIDRPRLLRFTWSNSNWADPTVVSIVEVTFSPVADGQTLMAIEHTLLPPEEYESFHSGWELTFEQLAGVLH</sequence>
<name>A0A7I7XYF2_9MYCO</name>